<dbReference type="InterPro" id="IPR000577">
    <property type="entry name" value="Carb_kinase_FGGY"/>
</dbReference>
<evidence type="ECO:0000256" key="2">
    <source>
        <dbReference type="ARBA" id="ARBA00022777"/>
    </source>
</evidence>
<keyword evidence="2" id="KW-0418">Kinase</keyword>
<name>X1G963_9ZZZZ</name>
<comment type="caution">
    <text evidence="5">The sequence shown here is derived from an EMBL/GenBank/DDBJ whole genome shotgun (WGS) entry which is preliminary data.</text>
</comment>
<dbReference type="Pfam" id="PF00370">
    <property type="entry name" value="FGGY_N"/>
    <property type="match status" value="1"/>
</dbReference>
<reference evidence="5" key="1">
    <citation type="journal article" date="2014" name="Front. Microbiol.">
        <title>High frequency of phylogenetically diverse reductive dehalogenase-homologous genes in deep subseafloor sedimentary metagenomes.</title>
        <authorList>
            <person name="Kawai M."/>
            <person name="Futagami T."/>
            <person name="Toyoda A."/>
            <person name="Takaki Y."/>
            <person name="Nishi S."/>
            <person name="Hori S."/>
            <person name="Arai W."/>
            <person name="Tsubouchi T."/>
            <person name="Morono Y."/>
            <person name="Uchiyama I."/>
            <person name="Ito T."/>
            <person name="Fujiyama A."/>
            <person name="Inagaki F."/>
            <person name="Takami H."/>
        </authorList>
    </citation>
    <scope>NUCLEOTIDE SEQUENCE</scope>
    <source>
        <strain evidence="5">Expedition CK06-06</strain>
    </source>
</reference>
<proteinExistence type="predicted"/>
<dbReference type="Pfam" id="PF02782">
    <property type="entry name" value="FGGY_C"/>
    <property type="match status" value="1"/>
</dbReference>
<dbReference type="GO" id="GO:0016773">
    <property type="term" value="F:phosphotransferase activity, alcohol group as acceptor"/>
    <property type="evidence" value="ECO:0007669"/>
    <property type="project" value="InterPro"/>
</dbReference>
<dbReference type="AlphaFoldDB" id="X1G963"/>
<accession>X1G963</accession>
<evidence type="ECO:0008006" key="6">
    <source>
        <dbReference type="Google" id="ProtNLM"/>
    </source>
</evidence>
<protein>
    <recommendedName>
        <fullName evidence="6">Carbohydrate kinase FGGY N-terminal domain-containing protein</fullName>
    </recommendedName>
</protein>
<evidence type="ECO:0000259" key="4">
    <source>
        <dbReference type="Pfam" id="PF02782"/>
    </source>
</evidence>
<dbReference type="SUPFAM" id="SSF53067">
    <property type="entry name" value="Actin-like ATPase domain"/>
    <property type="match status" value="2"/>
</dbReference>
<evidence type="ECO:0000256" key="1">
    <source>
        <dbReference type="ARBA" id="ARBA00022679"/>
    </source>
</evidence>
<dbReference type="EMBL" id="BARU01000255">
    <property type="protein sequence ID" value="GAH29548.1"/>
    <property type="molecule type" value="Genomic_DNA"/>
</dbReference>
<dbReference type="PANTHER" id="PTHR43095">
    <property type="entry name" value="SUGAR KINASE"/>
    <property type="match status" value="1"/>
</dbReference>
<dbReference type="InterPro" id="IPR043129">
    <property type="entry name" value="ATPase_NBD"/>
</dbReference>
<gene>
    <name evidence="5" type="ORF">S03H2_00976</name>
</gene>
<keyword evidence="1" id="KW-0808">Transferase</keyword>
<dbReference type="InterPro" id="IPR018484">
    <property type="entry name" value="FGGY_N"/>
</dbReference>
<dbReference type="CDD" id="cd07773">
    <property type="entry name" value="ASKHA_NBD_FGGY_FK"/>
    <property type="match status" value="1"/>
</dbReference>
<dbReference type="PROSITE" id="PS00445">
    <property type="entry name" value="FGGY_KINASES_2"/>
    <property type="match status" value="1"/>
</dbReference>
<dbReference type="PIRSF" id="PIRSF000538">
    <property type="entry name" value="GlpK"/>
    <property type="match status" value="1"/>
</dbReference>
<dbReference type="InterPro" id="IPR050406">
    <property type="entry name" value="FGGY_Carb_Kinase"/>
</dbReference>
<dbReference type="InterPro" id="IPR018483">
    <property type="entry name" value="Carb_kinase_FGGY_CS"/>
</dbReference>
<sequence>MSLLGIDIGTTGVKAIVFNEEGKALASAYQKYELIYPKPHFVEFDTIPMWNKIFDVIREINSYHMVKKDPVTALSASTVGESFTPIDEEENIIYNTIYSTDSRSEVELEFIFTKIPAKELYFITGLPPQTICALNKILWLKNNLPEIYKRTKRILFTEDLLQHKLGITDTKINYSLSSTSLFFDIRKKIWSDRILNTFDIDKDLFSAPSPSGIIVGTVRDDIAKDLGFKNNVLVVTGGHDQQCAALGVGSIKGGLAADGMGTVECVTTTLDELIISDSMYENDFSTRAHVVPNKFVTIAYNLTSGSLVKWFVDIFADKEKELAEKEQVGVIKYFYKNFDFNPSGLFVLPYFSSSGTPYHDPIPKGTITGLNLTTKKEDIFKAIIEGLIYEIAFNVELAEKSGVKITELRAVGGGAKSDKELALKSSILGKPIKKMQITEAGCLATMMLAGSATDKFTLEQAISSFIKVEREFYPDEKIREKYLDRFVKYKKIYNLISQVY</sequence>
<organism evidence="5">
    <name type="scientific">marine sediment metagenome</name>
    <dbReference type="NCBI Taxonomy" id="412755"/>
    <lineage>
        <taxon>unclassified sequences</taxon>
        <taxon>metagenomes</taxon>
        <taxon>ecological metagenomes</taxon>
    </lineage>
</organism>
<dbReference type="GO" id="GO:0016301">
    <property type="term" value="F:kinase activity"/>
    <property type="evidence" value="ECO:0007669"/>
    <property type="project" value="UniProtKB-KW"/>
</dbReference>
<evidence type="ECO:0000313" key="5">
    <source>
        <dbReference type="EMBL" id="GAH29548.1"/>
    </source>
</evidence>
<feature type="domain" description="Carbohydrate kinase FGGY N-terminal" evidence="3">
    <location>
        <begin position="3"/>
        <end position="247"/>
    </location>
</feature>
<dbReference type="PANTHER" id="PTHR43095:SF5">
    <property type="entry name" value="XYLULOSE KINASE"/>
    <property type="match status" value="1"/>
</dbReference>
<dbReference type="Gene3D" id="3.30.420.40">
    <property type="match status" value="2"/>
</dbReference>
<dbReference type="GO" id="GO:0005975">
    <property type="term" value="P:carbohydrate metabolic process"/>
    <property type="evidence" value="ECO:0007669"/>
    <property type="project" value="InterPro"/>
</dbReference>
<dbReference type="InterPro" id="IPR018485">
    <property type="entry name" value="FGGY_C"/>
</dbReference>
<evidence type="ECO:0000259" key="3">
    <source>
        <dbReference type="Pfam" id="PF00370"/>
    </source>
</evidence>
<feature type="domain" description="Carbohydrate kinase FGGY C-terminal" evidence="4">
    <location>
        <begin position="260"/>
        <end position="452"/>
    </location>
</feature>